<reference evidence="3 4" key="1">
    <citation type="submission" date="2019-09" db="EMBL/GenBank/DDBJ databases">
        <authorList>
            <person name="Feng G."/>
        </authorList>
    </citation>
    <scope>NUCLEOTIDE SEQUENCE [LARGE SCALE GENOMIC DNA]</scope>
    <source>
        <strain evidence="2 3">KACC 19283</strain>
        <strain evidence="1 4">KACC 19284</strain>
    </source>
</reference>
<evidence type="ECO:0000313" key="3">
    <source>
        <dbReference type="Proteomes" id="UP000325933"/>
    </source>
</evidence>
<name>A0A5J5IAQ6_9SPHN</name>
<evidence type="ECO:0000313" key="4">
    <source>
        <dbReference type="Proteomes" id="UP000326364"/>
    </source>
</evidence>
<accession>A0A5J5IAQ6</accession>
<protein>
    <submittedName>
        <fullName evidence="2">DUF2256 domain-containing protein</fullName>
    </submittedName>
</protein>
<dbReference type="Proteomes" id="UP000326364">
    <property type="component" value="Unassembled WGS sequence"/>
</dbReference>
<dbReference type="InterPro" id="IPR017136">
    <property type="entry name" value="UCP037205"/>
</dbReference>
<dbReference type="EMBL" id="VYQA01000001">
    <property type="protein sequence ID" value="KAA9033863.1"/>
    <property type="molecule type" value="Genomic_DNA"/>
</dbReference>
<dbReference type="EMBL" id="VYQB01000001">
    <property type="protein sequence ID" value="KAA9021501.1"/>
    <property type="molecule type" value="Genomic_DNA"/>
</dbReference>
<dbReference type="AlphaFoldDB" id="A0A5J5IAQ6"/>
<sequence length="41" mass="4650">MAHHKLKRPSNICPGCERAFSSRKKWARDCGRSQIEPPSIA</sequence>
<proteinExistence type="predicted"/>
<evidence type="ECO:0000313" key="1">
    <source>
        <dbReference type="EMBL" id="KAA9021501.1"/>
    </source>
</evidence>
<dbReference type="RefSeq" id="WP_120253321.1">
    <property type="nucleotide sequence ID" value="NZ_VYPZ01000001.1"/>
</dbReference>
<evidence type="ECO:0000313" key="2">
    <source>
        <dbReference type="EMBL" id="KAA9033863.1"/>
    </source>
</evidence>
<organism evidence="2 3">
    <name type="scientific">Sphingobium limneticum</name>
    <dbReference type="NCBI Taxonomy" id="1007511"/>
    <lineage>
        <taxon>Bacteria</taxon>
        <taxon>Pseudomonadati</taxon>
        <taxon>Pseudomonadota</taxon>
        <taxon>Alphaproteobacteria</taxon>
        <taxon>Sphingomonadales</taxon>
        <taxon>Sphingomonadaceae</taxon>
        <taxon>Sphingobium</taxon>
    </lineage>
</organism>
<comment type="caution">
    <text evidence="2">The sequence shown here is derived from an EMBL/GenBank/DDBJ whole genome shotgun (WGS) entry which is preliminary data.</text>
</comment>
<gene>
    <name evidence="2" type="ORF">F4U95_02080</name>
    <name evidence="1" type="ORF">F4U96_02080</name>
</gene>
<keyword evidence="4" id="KW-1185">Reference proteome</keyword>
<dbReference type="Pfam" id="PF10013">
    <property type="entry name" value="DUF2256"/>
    <property type="match status" value="1"/>
</dbReference>
<dbReference type="Proteomes" id="UP000325933">
    <property type="component" value="Unassembled WGS sequence"/>
</dbReference>